<evidence type="ECO:0000313" key="1">
    <source>
        <dbReference type="EMBL" id="OGY29655.1"/>
    </source>
</evidence>
<reference evidence="1 2" key="1">
    <citation type="journal article" date="2016" name="Nat. Commun.">
        <title>Thousands of microbial genomes shed light on interconnected biogeochemical processes in an aquifer system.</title>
        <authorList>
            <person name="Anantharaman K."/>
            <person name="Brown C.T."/>
            <person name="Hug L.A."/>
            <person name="Sharon I."/>
            <person name="Castelle C.J."/>
            <person name="Probst A.J."/>
            <person name="Thomas B.C."/>
            <person name="Singh A."/>
            <person name="Wilkins M.J."/>
            <person name="Karaoz U."/>
            <person name="Brodie E.L."/>
            <person name="Williams K.H."/>
            <person name="Hubbard S.S."/>
            <person name="Banfield J.F."/>
        </authorList>
    </citation>
    <scope>NUCLEOTIDE SEQUENCE [LARGE SCALE GENOMIC DNA]</scope>
</reference>
<evidence type="ECO:0000313" key="2">
    <source>
        <dbReference type="Proteomes" id="UP000178068"/>
    </source>
</evidence>
<proteinExistence type="predicted"/>
<name>A0A1G1WPI6_9BACT</name>
<dbReference type="Proteomes" id="UP000178068">
    <property type="component" value="Unassembled WGS sequence"/>
</dbReference>
<gene>
    <name evidence="1" type="ORF">A3F35_02320</name>
</gene>
<protein>
    <submittedName>
        <fullName evidence="1">Uncharacterized protein</fullName>
    </submittedName>
</protein>
<accession>A0A1G1WPI6</accession>
<dbReference type="EMBL" id="MHCZ01000025">
    <property type="protein sequence ID" value="OGY29655.1"/>
    <property type="molecule type" value="Genomic_DNA"/>
</dbReference>
<dbReference type="AlphaFoldDB" id="A0A1G1WPI6"/>
<sequence>MRSVLNFVKKQTAILAAVLIGSVVGGATTAVVLAAIPDSTGVIHGCIRPTNNNLRIIDTEAGQTCTGGQTPINWDQEGVKAYGHIFRDATIDNPRSKNINIVSYIDASQSGLGHIYCFDLATSVKVVSVTLEDTVAAPLASVAPGTEGWNQTGGSLCPVGTEAAVAFPGDSASGFYVSFQ</sequence>
<organism evidence="1 2">
    <name type="scientific">Candidatus Woykebacteria bacterium RIFCSPHIGHO2_12_FULL_45_10</name>
    <dbReference type="NCBI Taxonomy" id="1802603"/>
    <lineage>
        <taxon>Bacteria</taxon>
        <taxon>Candidatus Woykeibacteriota</taxon>
    </lineage>
</organism>
<comment type="caution">
    <text evidence="1">The sequence shown here is derived from an EMBL/GenBank/DDBJ whole genome shotgun (WGS) entry which is preliminary data.</text>
</comment>